<evidence type="ECO:0000313" key="3">
    <source>
        <dbReference type="RefSeq" id="XP_022311200.1"/>
    </source>
</evidence>
<protein>
    <submittedName>
        <fullName evidence="3">Formin-like protein 14</fullName>
    </submittedName>
</protein>
<reference evidence="3" key="1">
    <citation type="submission" date="2025-08" db="UniProtKB">
        <authorList>
            <consortium name="RefSeq"/>
        </authorList>
    </citation>
    <scope>IDENTIFICATION</scope>
    <source>
        <tissue evidence="3">Whole sample</tissue>
    </source>
</reference>
<dbReference type="GeneID" id="111116498"/>
<feature type="region of interest" description="Disordered" evidence="1">
    <location>
        <begin position="238"/>
        <end position="284"/>
    </location>
</feature>
<dbReference type="AlphaFoldDB" id="A0A8B8C6G2"/>
<feature type="compositionally biased region" description="Pro residues" evidence="1">
    <location>
        <begin position="149"/>
        <end position="160"/>
    </location>
</feature>
<proteinExistence type="predicted"/>
<sequence>MVGASELDEIPFGFTADGLYQIILRPMRGPLSGFRPKTPPPPPPPQPPRPPRTPSPPPPPPRPRPIPAPDSRSVWIPVSDGSYVTAQGDVCIVRSSFTGNVTVSTDSQGRRTVREVGRRIIKEEVKKENAEEEPPTLPPFTSLMRRGPRTPPPPRPPPPSVNASGGGSPWLSTRNPPPRPPPPRWVSPLPQRSESPPPPYQGIVVTEAPRPMDDLPPPYGEVSVEQLPIGVRVTARTSGDLYPQLPQAESSAPPPCDEGFGGSSGLSSSSAESRGVLRPHSVSPFLRNVKPRIEQLEDGEMVDFEAIAGLLDFSRRGLSTPPPAITTIGSFGSPDPVMVRTFITSTPKTPATAPRPDCPPRISSRRVLPGEAPRPRALRRPPSAALGAPPQRDGQDEEDENIDLPDIPDTPSRLPRAILPSGA</sequence>
<organism evidence="2 3">
    <name type="scientific">Crassostrea virginica</name>
    <name type="common">Eastern oyster</name>
    <dbReference type="NCBI Taxonomy" id="6565"/>
    <lineage>
        <taxon>Eukaryota</taxon>
        <taxon>Metazoa</taxon>
        <taxon>Spiralia</taxon>
        <taxon>Lophotrochozoa</taxon>
        <taxon>Mollusca</taxon>
        <taxon>Bivalvia</taxon>
        <taxon>Autobranchia</taxon>
        <taxon>Pteriomorphia</taxon>
        <taxon>Ostreida</taxon>
        <taxon>Ostreoidea</taxon>
        <taxon>Ostreidae</taxon>
        <taxon>Crassostrea</taxon>
    </lineage>
</organism>
<feature type="region of interest" description="Disordered" evidence="1">
    <location>
        <begin position="345"/>
        <end position="423"/>
    </location>
</feature>
<dbReference type="Proteomes" id="UP000694844">
    <property type="component" value="Chromosome 10"/>
</dbReference>
<feature type="compositionally biased region" description="Low complexity" evidence="1">
    <location>
        <begin position="380"/>
        <end position="390"/>
    </location>
</feature>
<feature type="compositionally biased region" description="Polar residues" evidence="1">
    <location>
        <begin position="96"/>
        <end position="107"/>
    </location>
</feature>
<name>A0A8B8C6G2_CRAVI</name>
<accession>A0A8B8C6G2</accession>
<feature type="region of interest" description="Disordered" evidence="1">
    <location>
        <begin position="29"/>
        <end position="74"/>
    </location>
</feature>
<feature type="compositionally biased region" description="Pro residues" evidence="1">
    <location>
        <begin position="37"/>
        <end position="68"/>
    </location>
</feature>
<gene>
    <name evidence="3" type="primary">LOC111116498</name>
</gene>
<dbReference type="KEGG" id="cvn:111116498"/>
<feature type="compositionally biased region" description="Low complexity" evidence="1">
    <location>
        <begin position="265"/>
        <end position="274"/>
    </location>
</feature>
<evidence type="ECO:0000313" key="2">
    <source>
        <dbReference type="Proteomes" id="UP000694844"/>
    </source>
</evidence>
<feature type="compositionally biased region" description="Basic and acidic residues" evidence="1">
    <location>
        <begin position="108"/>
        <end position="129"/>
    </location>
</feature>
<dbReference type="RefSeq" id="XP_022311200.1">
    <property type="nucleotide sequence ID" value="XM_022455492.1"/>
</dbReference>
<feature type="region of interest" description="Disordered" evidence="1">
    <location>
        <begin position="96"/>
        <end position="222"/>
    </location>
</feature>
<keyword evidence="2" id="KW-1185">Reference proteome</keyword>
<feature type="compositionally biased region" description="Pro residues" evidence="1">
    <location>
        <begin position="175"/>
        <end position="185"/>
    </location>
</feature>
<evidence type="ECO:0000256" key="1">
    <source>
        <dbReference type="SAM" id="MobiDB-lite"/>
    </source>
</evidence>